<evidence type="ECO:0000313" key="1">
    <source>
        <dbReference type="EMBL" id="MDW6094053.1"/>
    </source>
</evidence>
<sequence length="147" mass="16259">MSKVSIAYIGPKESKKDTITGSRQVFPRMTPIAVDESVAANLLRYDRVFVEASKLDDVKKLQATAEEEKAKAEAALKAQVEWEAKENNYSVVVAGEQYDLNKMAVPKIQALLVGADIELEEKGAQESAPDYKKRIRDAIRAMQADGE</sequence>
<organism evidence="1 2">
    <name type="scientific">Vibrio rhizosphaerae</name>
    <dbReference type="NCBI Taxonomy" id="398736"/>
    <lineage>
        <taxon>Bacteria</taxon>
        <taxon>Pseudomonadati</taxon>
        <taxon>Pseudomonadota</taxon>
        <taxon>Gammaproteobacteria</taxon>
        <taxon>Vibrionales</taxon>
        <taxon>Vibrionaceae</taxon>
        <taxon>Vibrio</taxon>
    </lineage>
</organism>
<dbReference type="Proteomes" id="UP001279860">
    <property type="component" value="Unassembled WGS sequence"/>
</dbReference>
<name>A0ABU4J0M2_9VIBR</name>
<proteinExistence type="predicted"/>
<protein>
    <submittedName>
        <fullName evidence="1">Uncharacterized protein</fullName>
    </submittedName>
</protein>
<dbReference type="RefSeq" id="WP_318585406.1">
    <property type="nucleotide sequence ID" value="NZ_JAWRCP010000002.1"/>
</dbReference>
<keyword evidence="2" id="KW-1185">Reference proteome</keyword>
<comment type="caution">
    <text evidence="1">The sequence shown here is derived from an EMBL/GenBank/DDBJ whole genome shotgun (WGS) entry which is preliminary data.</text>
</comment>
<evidence type="ECO:0000313" key="2">
    <source>
        <dbReference type="Proteomes" id="UP001279860"/>
    </source>
</evidence>
<reference evidence="1 2" key="1">
    <citation type="submission" date="2023-11" db="EMBL/GenBank/DDBJ databases">
        <title>Plant-associative lifestyle of Vibrio porteresiae and its evolutionary dynamics.</title>
        <authorList>
            <person name="Rameshkumar N."/>
            <person name="Kirti K."/>
        </authorList>
    </citation>
    <scope>NUCLEOTIDE SEQUENCE [LARGE SCALE GENOMIC DNA]</scope>
    <source>
        <strain evidence="1 2">MSSRF7</strain>
    </source>
</reference>
<dbReference type="EMBL" id="JAWRCP010000002">
    <property type="protein sequence ID" value="MDW6094053.1"/>
    <property type="molecule type" value="Genomic_DNA"/>
</dbReference>
<gene>
    <name evidence="1" type="ORF">SBX64_16055</name>
</gene>
<accession>A0ABU4J0M2</accession>